<protein>
    <submittedName>
        <fullName evidence="1">Putative eka-like protein</fullName>
    </submittedName>
</protein>
<comment type="caution">
    <text evidence="1">The sequence shown here is derived from an EMBL/GenBank/DDBJ whole genome shotgun (WGS) entry which is preliminary data.</text>
</comment>
<organism evidence="1 2">
    <name type="scientific">Golovinomyces cichoracearum</name>
    <dbReference type="NCBI Taxonomy" id="62708"/>
    <lineage>
        <taxon>Eukaryota</taxon>
        <taxon>Fungi</taxon>
        <taxon>Dikarya</taxon>
        <taxon>Ascomycota</taxon>
        <taxon>Pezizomycotina</taxon>
        <taxon>Leotiomycetes</taxon>
        <taxon>Erysiphales</taxon>
        <taxon>Erysiphaceae</taxon>
        <taxon>Golovinomyces</taxon>
    </lineage>
</organism>
<reference evidence="1 2" key="1">
    <citation type="journal article" date="2018" name="BMC Genomics">
        <title>Comparative genome analyses reveal sequence features reflecting distinct modes of host-adaptation between dicot and monocot powdery mildew.</title>
        <authorList>
            <person name="Wu Y."/>
            <person name="Ma X."/>
            <person name="Pan Z."/>
            <person name="Kale S.D."/>
            <person name="Song Y."/>
            <person name="King H."/>
            <person name="Zhang Q."/>
            <person name="Presley C."/>
            <person name="Deng X."/>
            <person name="Wei C.I."/>
            <person name="Xiao S."/>
        </authorList>
    </citation>
    <scope>NUCLEOTIDE SEQUENCE [LARGE SCALE GENOMIC DNA]</scope>
    <source>
        <strain evidence="1">UMSG1</strain>
    </source>
</reference>
<evidence type="ECO:0000313" key="2">
    <source>
        <dbReference type="Proteomes" id="UP000285326"/>
    </source>
</evidence>
<name>A0A420IRL5_9PEZI</name>
<evidence type="ECO:0000313" key="1">
    <source>
        <dbReference type="EMBL" id="RKF77190.1"/>
    </source>
</evidence>
<accession>A0A420IRL5</accession>
<sequence>MPPIRARRQFMMAIEKVLREKNDDIPDIVMIDEHIDMLIAQGNLQLAQNNKAPSNQEDEVSNRIQQNVSDTPDFVLKDIGNDKHKEVPLELRAIIQAEEQRAAQMTANLKSCTLAINGVQMALSTSALDRNKEFNEGLLTYLRAAIAQFLANGTGISPPSTPAET</sequence>
<dbReference type="EMBL" id="MCBS01022160">
    <property type="protein sequence ID" value="RKF77190.1"/>
    <property type="molecule type" value="Genomic_DNA"/>
</dbReference>
<dbReference type="Proteomes" id="UP000285326">
    <property type="component" value="Unassembled WGS sequence"/>
</dbReference>
<proteinExistence type="predicted"/>
<dbReference type="AlphaFoldDB" id="A0A420IRL5"/>
<gene>
    <name evidence="1" type="ORF">GcM1_221026</name>
</gene>